<dbReference type="STRING" id="1044.EH31_05365"/>
<proteinExistence type="inferred from homology"/>
<dbReference type="PANTHER" id="PTHR42964">
    <property type="entry name" value="ENOYL-COA HYDRATASE"/>
    <property type="match status" value="1"/>
</dbReference>
<dbReference type="InterPro" id="IPR014748">
    <property type="entry name" value="Enoyl-CoA_hydra_C"/>
</dbReference>
<dbReference type="EMBL" id="JMIW01000001">
    <property type="protein sequence ID" value="KEO92098.1"/>
    <property type="molecule type" value="Genomic_DNA"/>
</dbReference>
<gene>
    <name evidence="3" type="ORF">EH31_05365</name>
</gene>
<dbReference type="Pfam" id="PF00378">
    <property type="entry name" value="ECH_1"/>
    <property type="match status" value="1"/>
</dbReference>
<dbReference type="InterPro" id="IPR001753">
    <property type="entry name" value="Enoyl-CoA_hydra/iso"/>
</dbReference>
<dbReference type="InterPro" id="IPR051683">
    <property type="entry name" value="Enoyl-CoA_Hydratase/Isomerase"/>
</dbReference>
<dbReference type="GO" id="GO:0008300">
    <property type="term" value="P:isoprenoid catabolic process"/>
    <property type="evidence" value="ECO:0007669"/>
    <property type="project" value="TreeGrafter"/>
</dbReference>
<comment type="caution">
    <text evidence="3">The sequence shown here is derived from an EMBL/GenBank/DDBJ whole genome shotgun (WGS) entry which is preliminary data.</text>
</comment>
<dbReference type="OrthoDB" id="5730382at2"/>
<dbReference type="Proteomes" id="UP000027647">
    <property type="component" value="Unassembled WGS sequence"/>
</dbReference>
<evidence type="ECO:0000313" key="4">
    <source>
        <dbReference type="Proteomes" id="UP000027647"/>
    </source>
</evidence>
<evidence type="ECO:0000313" key="3">
    <source>
        <dbReference type="EMBL" id="KEO92098.1"/>
    </source>
</evidence>
<keyword evidence="4" id="KW-1185">Reference proteome</keyword>
<dbReference type="CDD" id="cd06558">
    <property type="entry name" value="crotonase-like"/>
    <property type="match status" value="1"/>
</dbReference>
<dbReference type="GO" id="GO:0003824">
    <property type="term" value="F:catalytic activity"/>
    <property type="evidence" value="ECO:0007669"/>
    <property type="project" value="InterPro"/>
</dbReference>
<evidence type="ECO:0000256" key="2">
    <source>
        <dbReference type="RuleBase" id="RU003707"/>
    </source>
</evidence>
<dbReference type="SUPFAM" id="SSF52096">
    <property type="entry name" value="ClpP/crotonase"/>
    <property type="match status" value="1"/>
</dbReference>
<accession>A0A074MJU0</accession>
<dbReference type="eggNOG" id="COG1024">
    <property type="taxonomic scope" value="Bacteria"/>
</dbReference>
<reference evidence="3 4" key="1">
    <citation type="submission" date="2014-04" db="EMBL/GenBank/DDBJ databases">
        <title>A comprehensive comparison of genomes of Erythrobacter spp. strains.</title>
        <authorList>
            <person name="Zheng Q."/>
        </authorList>
    </citation>
    <scope>NUCLEOTIDE SEQUENCE [LARGE SCALE GENOMIC DNA]</scope>
    <source>
        <strain evidence="3 4">DSM 6997</strain>
    </source>
</reference>
<dbReference type="Gene3D" id="1.10.12.10">
    <property type="entry name" value="Lyase 2-enoyl-coa Hydratase, Chain A, domain 2"/>
    <property type="match status" value="1"/>
</dbReference>
<dbReference type="RefSeq" id="WP_034958475.1">
    <property type="nucleotide sequence ID" value="NZ_JMIW01000001.1"/>
</dbReference>
<protein>
    <submittedName>
        <fullName evidence="3">Enoyl-CoA hydratase</fullName>
    </submittedName>
</protein>
<dbReference type="PANTHER" id="PTHR42964:SF1">
    <property type="entry name" value="POLYKETIDE BIOSYNTHESIS ENOYL-COA HYDRATASE PKSH-RELATED"/>
    <property type="match status" value="1"/>
</dbReference>
<sequence length="252" mass="27570">MTLRLEIEGATGHLLIDRLDQRNAFNMDMWSAMPSLLDEVEANSDLRLLVIRSAQAGASFCAGADIKEMLAQKDDAQWRQANQAAINLVQHKLARLNLPTLAFVEGDCIGGGCGIALACDLRVATSAARFGITPAKLGLVYPFHDVKLLTDLVGPGQAKRILFTGGLIDADEALRIGLVEMLRDEPDAIIAEMLAVSPHSNRENKRFVRRALDGQMAEDTETLRIFAQSFEGADFLEGSTAFVEKRRPNFSD</sequence>
<dbReference type="PROSITE" id="PS00166">
    <property type="entry name" value="ENOYL_COA_HYDRATASE"/>
    <property type="match status" value="1"/>
</dbReference>
<evidence type="ECO:0000256" key="1">
    <source>
        <dbReference type="ARBA" id="ARBA00005254"/>
    </source>
</evidence>
<organism evidence="3 4">
    <name type="scientific">Erythrobacter longus</name>
    <dbReference type="NCBI Taxonomy" id="1044"/>
    <lineage>
        <taxon>Bacteria</taxon>
        <taxon>Pseudomonadati</taxon>
        <taxon>Pseudomonadota</taxon>
        <taxon>Alphaproteobacteria</taxon>
        <taxon>Sphingomonadales</taxon>
        <taxon>Erythrobacteraceae</taxon>
        <taxon>Erythrobacter/Porphyrobacter group</taxon>
        <taxon>Erythrobacter</taxon>
    </lineage>
</organism>
<dbReference type="AlphaFoldDB" id="A0A074MJU0"/>
<name>A0A074MJU0_ERYLO</name>
<comment type="similarity">
    <text evidence="1 2">Belongs to the enoyl-CoA hydratase/isomerase family.</text>
</comment>
<dbReference type="InterPro" id="IPR018376">
    <property type="entry name" value="Enoyl-CoA_hyd/isom_CS"/>
</dbReference>
<dbReference type="Gene3D" id="3.90.226.10">
    <property type="entry name" value="2-enoyl-CoA Hydratase, Chain A, domain 1"/>
    <property type="match status" value="1"/>
</dbReference>
<dbReference type="InterPro" id="IPR029045">
    <property type="entry name" value="ClpP/crotonase-like_dom_sf"/>
</dbReference>